<comment type="function">
    <text evidence="16">Essential subunit of both the farnesyltransferase and the geranylgeranyltransferase complex. Contributes to the transfer of a farnesyl or geranylgeranyl moiety from farnesyl or geranylgeranyl diphosphate to a cysteine at the fourth position from the C-terminus of several proteins having the C-terminal sequence Cys-aliphatic-aliphatic-X.</text>
</comment>
<dbReference type="AlphaFoldDB" id="A0A2N9GTT7"/>
<evidence type="ECO:0000256" key="17">
    <source>
        <dbReference type="SAM" id="MobiDB-lite"/>
    </source>
</evidence>
<evidence type="ECO:0000256" key="6">
    <source>
        <dbReference type="ARBA" id="ARBA00022679"/>
    </source>
</evidence>
<dbReference type="GO" id="GO:0004660">
    <property type="term" value="F:protein farnesyltransferase activity"/>
    <property type="evidence" value="ECO:0007669"/>
    <property type="project" value="UniProtKB-EC"/>
</dbReference>
<evidence type="ECO:0000313" key="18">
    <source>
        <dbReference type="EMBL" id="SPD02819.1"/>
    </source>
</evidence>
<gene>
    <name evidence="18" type="ORF">FSB_LOCUS30701</name>
</gene>
<evidence type="ECO:0000256" key="5">
    <source>
        <dbReference type="ARBA" id="ARBA00022602"/>
    </source>
</evidence>
<feature type="region of interest" description="Disordered" evidence="17">
    <location>
        <begin position="1"/>
        <end position="34"/>
    </location>
</feature>
<evidence type="ECO:0000256" key="16">
    <source>
        <dbReference type="ARBA" id="ARBA00055749"/>
    </source>
</evidence>
<keyword evidence="7" id="KW-0677">Repeat</keyword>
<dbReference type="GO" id="GO:0005953">
    <property type="term" value="C:CAAX-protein geranylgeranyltransferase complex"/>
    <property type="evidence" value="ECO:0007669"/>
    <property type="project" value="TreeGrafter"/>
</dbReference>
<evidence type="ECO:0000256" key="3">
    <source>
        <dbReference type="ARBA" id="ARBA00012700"/>
    </source>
</evidence>
<evidence type="ECO:0000256" key="12">
    <source>
        <dbReference type="ARBA" id="ARBA00043086"/>
    </source>
</evidence>
<comment type="catalytic activity">
    <reaction evidence="15">
        <text>geranylgeranyl diphosphate + L-cysteinyl-[protein] = S-geranylgeranyl-L-cysteinyl-[protein] + diphosphate</text>
        <dbReference type="Rhea" id="RHEA:21240"/>
        <dbReference type="Rhea" id="RHEA-COMP:10131"/>
        <dbReference type="Rhea" id="RHEA-COMP:11537"/>
        <dbReference type="ChEBI" id="CHEBI:29950"/>
        <dbReference type="ChEBI" id="CHEBI:33019"/>
        <dbReference type="ChEBI" id="CHEBI:57533"/>
        <dbReference type="ChEBI" id="CHEBI:86021"/>
        <dbReference type="EC" id="2.5.1.59"/>
    </reaction>
</comment>
<evidence type="ECO:0000256" key="9">
    <source>
        <dbReference type="ARBA" id="ARBA00040965"/>
    </source>
</evidence>
<evidence type="ECO:0000256" key="13">
    <source>
        <dbReference type="ARBA" id="ARBA00043219"/>
    </source>
</evidence>
<evidence type="ECO:0000256" key="10">
    <source>
        <dbReference type="ARBA" id="ARBA00041392"/>
    </source>
</evidence>
<reference evidence="18" key="1">
    <citation type="submission" date="2018-02" db="EMBL/GenBank/DDBJ databases">
        <authorList>
            <person name="Cohen D.B."/>
            <person name="Kent A.D."/>
        </authorList>
    </citation>
    <scope>NUCLEOTIDE SEQUENCE</scope>
</reference>
<comment type="catalytic activity">
    <reaction evidence="14">
        <text>L-cysteinyl-[protein] + (2E,6E)-farnesyl diphosphate = S-(2E,6E)-farnesyl-L-cysteinyl-[protein] + diphosphate</text>
        <dbReference type="Rhea" id="RHEA:13345"/>
        <dbReference type="Rhea" id="RHEA-COMP:10131"/>
        <dbReference type="Rhea" id="RHEA-COMP:11535"/>
        <dbReference type="ChEBI" id="CHEBI:29950"/>
        <dbReference type="ChEBI" id="CHEBI:33019"/>
        <dbReference type="ChEBI" id="CHEBI:86019"/>
        <dbReference type="ChEBI" id="CHEBI:175763"/>
        <dbReference type="EC" id="2.5.1.58"/>
    </reaction>
</comment>
<name>A0A2N9GTT7_FAGSY</name>
<organism evidence="18">
    <name type="scientific">Fagus sylvatica</name>
    <name type="common">Beechnut</name>
    <dbReference type="NCBI Taxonomy" id="28930"/>
    <lineage>
        <taxon>Eukaryota</taxon>
        <taxon>Viridiplantae</taxon>
        <taxon>Streptophyta</taxon>
        <taxon>Embryophyta</taxon>
        <taxon>Tracheophyta</taxon>
        <taxon>Spermatophyta</taxon>
        <taxon>Magnoliopsida</taxon>
        <taxon>eudicotyledons</taxon>
        <taxon>Gunneridae</taxon>
        <taxon>Pentapetalae</taxon>
        <taxon>rosids</taxon>
        <taxon>fabids</taxon>
        <taxon>Fagales</taxon>
        <taxon>Fagaceae</taxon>
        <taxon>Fagus</taxon>
    </lineage>
</organism>
<keyword evidence="6" id="KW-0808">Transferase</keyword>
<dbReference type="PANTHER" id="PTHR11129">
    <property type="entry name" value="PROTEIN FARNESYLTRANSFERASE ALPHA SUBUNIT/RAB GERANYLGERANYL TRANSFERASE ALPHA SUBUNIT"/>
    <property type="match status" value="1"/>
</dbReference>
<dbReference type="GO" id="GO:0005965">
    <property type="term" value="C:protein farnesyltransferase complex"/>
    <property type="evidence" value="ECO:0007669"/>
    <property type="project" value="TreeGrafter"/>
</dbReference>
<evidence type="ECO:0000256" key="15">
    <source>
        <dbReference type="ARBA" id="ARBA00050428"/>
    </source>
</evidence>
<dbReference type="SUPFAM" id="SSF48439">
    <property type="entry name" value="Protein prenylyltransferase"/>
    <property type="match status" value="1"/>
</dbReference>
<evidence type="ECO:0000256" key="4">
    <source>
        <dbReference type="ARBA" id="ARBA00012702"/>
    </source>
</evidence>
<evidence type="ECO:0000256" key="7">
    <source>
        <dbReference type="ARBA" id="ARBA00022737"/>
    </source>
</evidence>
<sequence>MESDEDKEAQRPRIPLSQRPEWSDVTPLPQDDGPNPVVPIAYKPDFVETMDYFRAVYQADERSSRALSLTAEAIHFNAANYTVWHFRRLILEALDADLQVELGFIENIASGNSKNYQIWRWVAEKLGTDAASKELEFTKKILSIDAKHYHAWSHRQWVLLTLGGWKNELDYCWELLKDDIFNNSAWNQRYFVVTRSPLLGGLEAMRDSEVSYTVESILAHPENESPWRYLRGLYKGNTQSWVNDHQVFSVCLKVLNAKSNYVFALSMLLDLLCHGLQPSQEVRDAVEALEVSGTGQSDSDLGKTVCSILEQVDPIRANYWKWHKSKLPHAA</sequence>
<proteinExistence type="inferred from homology"/>
<protein>
    <recommendedName>
        <fullName evidence="9">Protein farnesyltransferase/geranylgeranyltransferase type-1 subunit alpha</fullName>
        <ecNumber evidence="4">2.5.1.58</ecNumber>
        <ecNumber evidence="3">2.5.1.59</ecNumber>
    </recommendedName>
    <alternativeName>
        <fullName evidence="12">CAAX farnesyltransferase subunit alpha</fullName>
    </alternativeName>
    <alternativeName>
        <fullName evidence="11">FTase-alpha</fullName>
    </alternativeName>
    <alternativeName>
        <fullName evidence="10">Ras proteins prenyltransferase subunit alpha</fullName>
    </alternativeName>
    <alternativeName>
        <fullName evidence="13">Type I protein geranyl-geranyltransferase subunit alpha</fullName>
    </alternativeName>
</protein>
<dbReference type="Pfam" id="PF01239">
    <property type="entry name" value="PPTA"/>
    <property type="match status" value="3"/>
</dbReference>
<dbReference type="GO" id="GO:0004662">
    <property type="term" value="F:CAAX-protein geranylgeranyltransferase activity"/>
    <property type="evidence" value="ECO:0007669"/>
    <property type="project" value="UniProtKB-EC"/>
</dbReference>
<dbReference type="InterPro" id="IPR002088">
    <property type="entry name" value="Prenyl_trans_a"/>
</dbReference>
<evidence type="ECO:0000256" key="8">
    <source>
        <dbReference type="ARBA" id="ARBA00022842"/>
    </source>
</evidence>
<evidence type="ECO:0000256" key="11">
    <source>
        <dbReference type="ARBA" id="ARBA00042436"/>
    </source>
</evidence>
<dbReference type="Gene3D" id="1.25.40.120">
    <property type="entry name" value="Protein prenylyltransferase"/>
    <property type="match status" value="1"/>
</dbReference>
<comment type="cofactor">
    <cofactor evidence="1">
        <name>Mg(2+)</name>
        <dbReference type="ChEBI" id="CHEBI:18420"/>
    </cofactor>
</comment>
<keyword evidence="8" id="KW-0460">Magnesium</keyword>
<dbReference type="PROSITE" id="PS51147">
    <property type="entry name" value="PFTA"/>
    <property type="match status" value="5"/>
</dbReference>
<dbReference type="EC" id="2.5.1.58" evidence="4"/>
<dbReference type="PANTHER" id="PTHR11129:SF1">
    <property type="entry name" value="PROTEIN FARNESYLTRANSFERASE_GERANYLGERANYLTRANSFERASE TYPE-1 SUBUNIT ALPHA"/>
    <property type="match status" value="1"/>
</dbReference>
<dbReference type="EC" id="2.5.1.59" evidence="3"/>
<keyword evidence="5" id="KW-0637">Prenyltransferase</keyword>
<dbReference type="FunFam" id="1.25.40.120:FF:000004">
    <property type="entry name" value="Protein farnesyltransferase/geranylgeranyltransferase type-1 subunit alpha"/>
    <property type="match status" value="1"/>
</dbReference>
<comment type="similarity">
    <text evidence="2">Belongs to the protein prenyltransferase subunit alpha family.</text>
</comment>
<accession>A0A2N9GTT7</accession>
<evidence type="ECO:0000256" key="14">
    <source>
        <dbReference type="ARBA" id="ARBA00050225"/>
    </source>
</evidence>
<evidence type="ECO:0000256" key="2">
    <source>
        <dbReference type="ARBA" id="ARBA00006734"/>
    </source>
</evidence>
<dbReference type="EMBL" id="OIVN01002340">
    <property type="protein sequence ID" value="SPD02819.1"/>
    <property type="molecule type" value="Genomic_DNA"/>
</dbReference>
<evidence type="ECO:0000256" key="1">
    <source>
        <dbReference type="ARBA" id="ARBA00001946"/>
    </source>
</evidence>